<dbReference type="GO" id="GO:0009507">
    <property type="term" value="C:chloroplast"/>
    <property type="evidence" value="ECO:0000318"/>
    <property type="project" value="GO_Central"/>
</dbReference>
<dbReference type="HOGENOM" id="CLU_588498_0_0_1"/>
<dbReference type="OrthoDB" id="1878471at2759"/>
<dbReference type="InterPro" id="IPR028203">
    <property type="entry name" value="PSII_CF48-like_dom"/>
</dbReference>
<evidence type="ECO:0000313" key="4">
    <source>
        <dbReference type="EMBL" id="PNR48056.1"/>
    </source>
</evidence>
<dbReference type="Pfam" id="PF14870">
    <property type="entry name" value="PSII_BNR"/>
    <property type="match status" value="1"/>
</dbReference>
<feature type="domain" description="Photosynthesis system II assembly factor Ycf48/Hcf136-like" evidence="3">
    <location>
        <begin position="112"/>
        <end position="432"/>
    </location>
</feature>
<dbReference type="PANTHER" id="PTHR47199:SF2">
    <property type="entry name" value="PHOTOSYSTEM II STABILITY_ASSEMBLY FACTOR HCF136, CHLOROPLASTIC"/>
    <property type="match status" value="1"/>
</dbReference>
<gene>
    <name evidence="5" type="primary">LOC112286327</name>
    <name evidence="4" type="ORF">PHYPA_012529</name>
</gene>
<reference evidence="5" key="3">
    <citation type="submission" date="2020-12" db="UniProtKB">
        <authorList>
            <consortium name="EnsemblPlants"/>
        </authorList>
    </citation>
    <scope>IDENTIFICATION</scope>
</reference>
<dbReference type="GeneID" id="112286327"/>
<protein>
    <recommendedName>
        <fullName evidence="3">Photosynthesis system II assembly factor Ycf48/Hcf136-like domain-containing protein</fullName>
    </recommendedName>
</protein>
<evidence type="ECO:0000313" key="5">
    <source>
        <dbReference type="EnsemblPlants" id="Pp3c9_10350V3.1"/>
    </source>
</evidence>
<dbReference type="RefSeq" id="XP_024383869.1">
    <property type="nucleotide sequence ID" value="XM_024528101.2"/>
</dbReference>
<keyword evidence="2" id="KW-0604">Photosystem II</keyword>
<evidence type="ECO:0000259" key="3">
    <source>
        <dbReference type="Pfam" id="PF14870"/>
    </source>
</evidence>
<dbReference type="OMA" id="EGWIAGQ"/>
<dbReference type="STRING" id="3218.A9RRW8"/>
<dbReference type="Gramene" id="Pp3c9_10350V3.2">
    <property type="protein sequence ID" value="Pp3c9_10350V3.2"/>
    <property type="gene ID" value="Pp3c9_10350"/>
</dbReference>
<name>A9RRW8_PHYPA</name>
<evidence type="ECO:0000256" key="1">
    <source>
        <dbReference type="ARBA" id="ARBA00022531"/>
    </source>
</evidence>
<accession>A9RRW8</accession>
<dbReference type="GO" id="GO:0009523">
    <property type="term" value="C:photosystem II"/>
    <property type="evidence" value="ECO:0007669"/>
    <property type="project" value="UniProtKB-KW"/>
</dbReference>
<dbReference type="Gramene" id="Pp3c9_10350V3.1">
    <property type="protein sequence ID" value="Pp3c9_10350V3.1"/>
    <property type="gene ID" value="Pp3c9_10350"/>
</dbReference>
<dbReference type="EMBL" id="ABEU02000009">
    <property type="protein sequence ID" value="PNR48056.1"/>
    <property type="molecule type" value="Genomic_DNA"/>
</dbReference>
<keyword evidence="6" id="KW-1185">Reference proteome</keyword>
<dbReference type="PaxDb" id="3218-PP1S24_39V6.1"/>
<dbReference type="EnsemblPlants" id="Pp3c9_10350V3.2">
    <property type="protein sequence ID" value="Pp3c9_10350V3.2"/>
    <property type="gene ID" value="Pp3c9_10350"/>
</dbReference>
<keyword evidence="1" id="KW-0602">Photosynthesis</keyword>
<evidence type="ECO:0000313" key="6">
    <source>
        <dbReference type="Proteomes" id="UP000006727"/>
    </source>
</evidence>
<dbReference type="SUPFAM" id="SSF110296">
    <property type="entry name" value="Oligoxyloglucan reducing end-specific cellobiohydrolase"/>
    <property type="match status" value="1"/>
</dbReference>
<dbReference type="AlphaFoldDB" id="A9RRW8"/>
<dbReference type="Proteomes" id="UP000006727">
    <property type="component" value="Chromosome 9"/>
</dbReference>
<dbReference type="NCBIfam" id="NF010237">
    <property type="entry name" value="PRK13684.1"/>
    <property type="match status" value="1"/>
</dbReference>
<dbReference type="eggNOG" id="KOG3511">
    <property type="taxonomic scope" value="Eukaryota"/>
</dbReference>
<dbReference type="InterPro" id="IPR015943">
    <property type="entry name" value="WD40/YVTN_repeat-like_dom_sf"/>
</dbReference>
<dbReference type="EnsemblPlants" id="Pp3c9_10350V3.1">
    <property type="protein sequence ID" value="Pp3c9_10350V3.1"/>
    <property type="gene ID" value="Pp3c9_10350"/>
</dbReference>
<reference evidence="4 6" key="1">
    <citation type="journal article" date="2008" name="Science">
        <title>The Physcomitrella genome reveals evolutionary insights into the conquest of land by plants.</title>
        <authorList>
            <person name="Rensing S."/>
            <person name="Lang D."/>
            <person name="Zimmer A."/>
            <person name="Terry A."/>
            <person name="Salamov A."/>
            <person name="Shapiro H."/>
            <person name="Nishiyama T."/>
            <person name="Perroud P.-F."/>
            <person name="Lindquist E."/>
            <person name="Kamisugi Y."/>
            <person name="Tanahashi T."/>
            <person name="Sakakibara K."/>
            <person name="Fujita T."/>
            <person name="Oishi K."/>
            <person name="Shin-I T."/>
            <person name="Kuroki Y."/>
            <person name="Toyoda A."/>
            <person name="Suzuki Y."/>
            <person name="Hashimoto A."/>
            <person name="Yamaguchi K."/>
            <person name="Sugano A."/>
            <person name="Kohara Y."/>
            <person name="Fujiyama A."/>
            <person name="Anterola A."/>
            <person name="Aoki S."/>
            <person name="Ashton N."/>
            <person name="Barbazuk W.B."/>
            <person name="Barker E."/>
            <person name="Bennetzen J."/>
            <person name="Bezanilla M."/>
            <person name="Blankenship R."/>
            <person name="Cho S.H."/>
            <person name="Dutcher S."/>
            <person name="Estelle M."/>
            <person name="Fawcett J.A."/>
            <person name="Gundlach H."/>
            <person name="Hanada K."/>
            <person name="Heyl A."/>
            <person name="Hicks K.A."/>
            <person name="Hugh J."/>
            <person name="Lohr M."/>
            <person name="Mayer K."/>
            <person name="Melkozernov A."/>
            <person name="Murata T."/>
            <person name="Nelson D."/>
            <person name="Pils B."/>
            <person name="Prigge M."/>
            <person name="Reiss B."/>
            <person name="Renner T."/>
            <person name="Rombauts S."/>
            <person name="Rushton P."/>
            <person name="Sanderfoot A."/>
            <person name="Schween G."/>
            <person name="Shiu S.-H."/>
            <person name="Stueber K."/>
            <person name="Theodoulou F.L."/>
            <person name="Tu H."/>
            <person name="Van de Peer Y."/>
            <person name="Verrier P.J."/>
            <person name="Waters E."/>
            <person name="Wood A."/>
            <person name="Yang L."/>
            <person name="Cove D."/>
            <person name="Cuming A."/>
            <person name="Hasebe M."/>
            <person name="Lucas S."/>
            <person name="Mishler D.B."/>
            <person name="Reski R."/>
            <person name="Grigoriev I."/>
            <person name="Quatrano R.S."/>
            <person name="Boore J.L."/>
        </authorList>
    </citation>
    <scope>NUCLEOTIDE SEQUENCE [LARGE SCALE GENOMIC DNA]</scope>
    <source>
        <strain evidence="5 6">cv. Gransden 2004</strain>
    </source>
</reference>
<proteinExistence type="predicted"/>
<dbReference type="Gene3D" id="2.130.10.10">
    <property type="entry name" value="YVTN repeat-like/Quinoprotein amine dehydrogenase"/>
    <property type="match status" value="2"/>
</dbReference>
<evidence type="ECO:0000256" key="2">
    <source>
        <dbReference type="ARBA" id="ARBA00023276"/>
    </source>
</evidence>
<dbReference type="GO" id="GO:0010207">
    <property type="term" value="P:photosystem II assembly"/>
    <property type="evidence" value="ECO:0000318"/>
    <property type="project" value="GO_Central"/>
</dbReference>
<reference evidence="4 6" key="2">
    <citation type="journal article" date="2018" name="Plant J.">
        <title>The Physcomitrella patens chromosome-scale assembly reveals moss genome structure and evolution.</title>
        <authorList>
            <person name="Lang D."/>
            <person name="Ullrich K.K."/>
            <person name="Murat F."/>
            <person name="Fuchs J."/>
            <person name="Jenkins J."/>
            <person name="Haas F.B."/>
            <person name="Piednoel M."/>
            <person name="Gundlach H."/>
            <person name="Van Bel M."/>
            <person name="Meyberg R."/>
            <person name="Vives C."/>
            <person name="Morata J."/>
            <person name="Symeonidi A."/>
            <person name="Hiss M."/>
            <person name="Muchero W."/>
            <person name="Kamisugi Y."/>
            <person name="Saleh O."/>
            <person name="Blanc G."/>
            <person name="Decker E.L."/>
            <person name="van Gessel N."/>
            <person name="Grimwood J."/>
            <person name="Hayes R.D."/>
            <person name="Graham S.W."/>
            <person name="Gunter L.E."/>
            <person name="McDaniel S.F."/>
            <person name="Hoernstein S.N.W."/>
            <person name="Larsson A."/>
            <person name="Li F.W."/>
            <person name="Perroud P.F."/>
            <person name="Phillips J."/>
            <person name="Ranjan P."/>
            <person name="Rokshar D.S."/>
            <person name="Rothfels C.J."/>
            <person name="Schneider L."/>
            <person name="Shu S."/>
            <person name="Stevenson D.W."/>
            <person name="Thummler F."/>
            <person name="Tillich M."/>
            <person name="Villarreal Aguilar J.C."/>
            <person name="Widiez T."/>
            <person name="Wong G.K."/>
            <person name="Wymore A."/>
            <person name="Zhang Y."/>
            <person name="Zimmer A.D."/>
            <person name="Quatrano R.S."/>
            <person name="Mayer K.F.X."/>
            <person name="Goodstein D."/>
            <person name="Casacuberta J.M."/>
            <person name="Vandepoele K."/>
            <person name="Reski R."/>
            <person name="Cuming A.C."/>
            <person name="Tuskan G.A."/>
            <person name="Maumus F."/>
            <person name="Salse J."/>
            <person name="Schmutz J."/>
            <person name="Rensing S.A."/>
        </authorList>
    </citation>
    <scope>NUCLEOTIDE SEQUENCE [LARGE SCALE GENOMIC DNA]</scope>
    <source>
        <strain evidence="5 6">cv. Gransden 2004</strain>
    </source>
</reference>
<sequence length="434" mass="46131">MAALGTQALSLLSSHPQGILAKGSRLSSASSSSTAIPFFTGFRGDSNVKAANAPVESCAFKGCVVTPVASLEDEETVAVLSRRSVLAASTAALSLGALSGGSDGNDAALADETISSWEQVTLPVDPGVVLLDMAFVPDQPDRGFLLGTRQTLLETKDGGRSWSPRSIPSAEDEDFNYRFNSISFQGQEGWIIGKPAILLHTSNGGESWERIPLSVRLPGNPITIRGTGPQSAEMVTDEGAIYVTSNNGYNWKAAVEETVSATLNRTVSSGISGASYYTGTLNTVNRSSAGDYVAVVSRGNFFLTWEPGQPYWQPHNRTSARRIQNMGWRADGGLWLVVRGGGLFVSKGTGVTEDFDEQKIPSRGFGILDVGYRSKDEAWAAGGSGILLRTTDGGKSWIRDKVADKIAANLYSVKFINDKGFVLGNDGVLLRYLG</sequence>
<dbReference type="PANTHER" id="PTHR47199">
    <property type="entry name" value="PHOTOSYSTEM II STABILITY/ASSEMBLY FACTOR HCF136, CHLOROPLASTIC"/>
    <property type="match status" value="1"/>
</dbReference>
<organism evidence="4">
    <name type="scientific">Physcomitrium patens</name>
    <name type="common">Spreading-leaved earth moss</name>
    <name type="synonym">Physcomitrella patens</name>
    <dbReference type="NCBI Taxonomy" id="3218"/>
    <lineage>
        <taxon>Eukaryota</taxon>
        <taxon>Viridiplantae</taxon>
        <taxon>Streptophyta</taxon>
        <taxon>Embryophyta</taxon>
        <taxon>Bryophyta</taxon>
        <taxon>Bryophytina</taxon>
        <taxon>Bryopsida</taxon>
        <taxon>Funariidae</taxon>
        <taxon>Funariales</taxon>
        <taxon>Funariaceae</taxon>
        <taxon>Physcomitrium</taxon>
    </lineage>
</organism>